<feature type="transmembrane region" description="Helical" evidence="10">
    <location>
        <begin position="243"/>
        <end position="261"/>
    </location>
</feature>
<evidence type="ECO:0000256" key="2">
    <source>
        <dbReference type="ARBA" id="ARBA00022448"/>
    </source>
</evidence>
<dbReference type="Proteomes" id="UP000646484">
    <property type="component" value="Unassembled WGS sequence"/>
</dbReference>
<evidence type="ECO:0000256" key="4">
    <source>
        <dbReference type="ARBA" id="ARBA00022475"/>
    </source>
</evidence>
<accession>A0ABR7CVY5</accession>
<dbReference type="EMBL" id="JACOOH010000001">
    <property type="protein sequence ID" value="MBC5619841.1"/>
    <property type="molecule type" value="Genomic_DNA"/>
</dbReference>
<evidence type="ECO:0000256" key="10">
    <source>
        <dbReference type="SAM" id="Phobius"/>
    </source>
</evidence>
<feature type="transmembrane region" description="Helical" evidence="10">
    <location>
        <begin position="141"/>
        <end position="160"/>
    </location>
</feature>
<dbReference type="RefSeq" id="WP_186974721.1">
    <property type="nucleotide sequence ID" value="NZ_JACOOH010000001.1"/>
</dbReference>
<dbReference type="InterPro" id="IPR048279">
    <property type="entry name" value="MdtK-like"/>
</dbReference>
<evidence type="ECO:0000256" key="3">
    <source>
        <dbReference type="ARBA" id="ARBA00022449"/>
    </source>
</evidence>
<feature type="transmembrane region" description="Helical" evidence="10">
    <location>
        <begin position="54"/>
        <end position="87"/>
    </location>
</feature>
<keyword evidence="4" id="KW-1003">Cell membrane</keyword>
<protein>
    <recommendedName>
        <fullName evidence="9">Multidrug-efflux transporter</fullName>
    </recommendedName>
</protein>
<feature type="transmembrane region" description="Helical" evidence="10">
    <location>
        <begin position="395"/>
        <end position="417"/>
    </location>
</feature>
<evidence type="ECO:0000313" key="12">
    <source>
        <dbReference type="Proteomes" id="UP000646484"/>
    </source>
</evidence>
<keyword evidence="8 10" id="KW-0472">Membrane</keyword>
<evidence type="ECO:0000256" key="7">
    <source>
        <dbReference type="ARBA" id="ARBA00023065"/>
    </source>
</evidence>
<dbReference type="NCBIfam" id="TIGR00797">
    <property type="entry name" value="matE"/>
    <property type="match status" value="1"/>
</dbReference>
<reference evidence="11 12" key="1">
    <citation type="submission" date="2020-08" db="EMBL/GenBank/DDBJ databases">
        <title>Genome public.</title>
        <authorList>
            <person name="Liu C."/>
            <person name="Sun Q."/>
        </authorList>
    </citation>
    <scope>NUCLEOTIDE SEQUENCE [LARGE SCALE GENOMIC DNA]</scope>
    <source>
        <strain evidence="11 12">NSJ-56</strain>
    </source>
</reference>
<dbReference type="Pfam" id="PF01554">
    <property type="entry name" value="MatE"/>
    <property type="match status" value="2"/>
</dbReference>
<keyword evidence="12" id="KW-1185">Reference proteome</keyword>
<dbReference type="InterPro" id="IPR002528">
    <property type="entry name" value="MATE_fam"/>
</dbReference>
<keyword evidence="2" id="KW-0813">Transport</keyword>
<name>A0ABR7CVY5_9BACT</name>
<sequence>MAIGIKKEVRDLTAGNISLGLLWFAVPMILGNLLQQLYNIADTLIVGQFLGANALAAVGSAYALMIFLTSVLLGLCMGSGVVFSLQYGSGNKEAMKRSAFVALVLIGAVTLLLNIIAFVWIDPIMRLLQVPEDVYPLMREYLWIIFLGIGFTFIYNYYACLLRAIGNSVVPLWFLAVAVVLNIVLDLLFILLFGWGVRGAAWATVVAQAVSGVGLCLYAIKKFPEFRIRRQDMRMKWATVKEIAVYSSLTCVQQSVMNFGILMVQGLINSFGIAVMAAFAAAVKIDSFAYMPVQDFGNAFSTFIAQNFGAGKTKRIREGIRVAVISTMLFCLFISLLVFIFARPLMLIFVPATESEIIAIGVQYLRVEGAFYCGIGCLFLLYGFYRGIRKPGMSVVLTVISLGTRVVLAYVLSAIPAIGVVGIWWAVPVGWFLADIVGMWYYRKCFHLKFRDVSLE</sequence>
<feature type="transmembrane region" description="Helical" evidence="10">
    <location>
        <begin position="267"/>
        <end position="285"/>
    </location>
</feature>
<keyword evidence="5 10" id="KW-0812">Transmembrane</keyword>
<keyword evidence="3" id="KW-0050">Antiport</keyword>
<dbReference type="PANTHER" id="PTHR43298:SF2">
    <property type="entry name" value="FMN_FAD EXPORTER YEEO-RELATED"/>
    <property type="match status" value="1"/>
</dbReference>
<feature type="transmembrane region" description="Helical" evidence="10">
    <location>
        <begin position="12"/>
        <end position="34"/>
    </location>
</feature>
<evidence type="ECO:0000256" key="8">
    <source>
        <dbReference type="ARBA" id="ARBA00023136"/>
    </source>
</evidence>
<dbReference type="CDD" id="cd13138">
    <property type="entry name" value="MATE_yoeA_like"/>
    <property type="match status" value="1"/>
</dbReference>
<keyword evidence="7" id="KW-0406">Ion transport</keyword>
<gene>
    <name evidence="11" type="ORF">H8S64_01885</name>
</gene>
<evidence type="ECO:0000256" key="5">
    <source>
        <dbReference type="ARBA" id="ARBA00022692"/>
    </source>
</evidence>
<feature type="transmembrane region" description="Helical" evidence="10">
    <location>
        <begin position="423"/>
        <end position="442"/>
    </location>
</feature>
<feature type="transmembrane region" description="Helical" evidence="10">
    <location>
        <begin position="172"/>
        <end position="195"/>
    </location>
</feature>
<comment type="caution">
    <text evidence="11">The sequence shown here is derived from an EMBL/GenBank/DDBJ whole genome shotgun (WGS) entry which is preliminary data.</text>
</comment>
<organism evidence="11 12">
    <name type="scientific">Butyricimonas hominis</name>
    <dbReference type="NCBI Taxonomy" id="2763032"/>
    <lineage>
        <taxon>Bacteria</taxon>
        <taxon>Pseudomonadati</taxon>
        <taxon>Bacteroidota</taxon>
        <taxon>Bacteroidia</taxon>
        <taxon>Bacteroidales</taxon>
        <taxon>Odoribacteraceae</taxon>
        <taxon>Butyricimonas</taxon>
    </lineage>
</organism>
<feature type="transmembrane region" description="Helical" evidence="10">
    <location>
        <begin position="369"/>
        <end position="388"/>
    </location>
</feature>
<dbReference type="PIRSF" id="PIRSF006603">
    <property type="entry name" value="DinF"/>
    <property type="match status" value="1"/>
</dbReference>
<evidence type="ECO:0000313" key="11">
    <source>
        <dbReference type="EMBL" id="MBC5619841.1"/>
    </source>
</evidence>
<feature type="transmembrane region" description="Helical" evidence="10">
    <location>
        <begin position="99"/>
        <end position="121"/>
    </location>
</feature>
<evidence type="ECO:0000256" key="1">
    <source>
        <dbReference type="ARBA" id="ARBA00004651"/>
    </source>
</evidence>
<feature type="transmembrane region" description="Helical" evidence="10">
    <location>
        <begin position="201"/>
        <end position="220"/>
    </location>
</feature>
<dbReference type="InterPro" id="IPR050222">
    <property type="entry name" value="MATE_MdtK"/>
</dbReference>
<keyword evidence="6 10" id="KW-1133">Transmembrane helix</keyword>
<feature type="transmembrane region" description="Helical" evidence="10">
    <location>
        <begin position="322"/>
        <end position="349"/>
    </location>
</feature>
<comment type="subcellular location">
    <subcellularLocation>
        <location evidence="1">Cell membrane</location>
        <topology evidence="1">Multi-pass membrane protein</topology>
    </subcellularLocation>
</comment>
<evidence type="ECO:0000256" key="6">
    <source>
        <dbReference type="ARBA" id="ARBA00022989"/>
    </source>
</evidence>
<proteinExistence type="predicted"/>
<evidence type="ECO:0000256" key="9">
    <source>
        <dbReference type="ARBA" id="ARBA00031636"/>
    </source>
</evidence>
<dbReference type="PANTHER" id="PTHR43298">
    <property type="entry name" value="MULTIDRUG RESISTANCE PROTEIN NORM-RELATED"/>
    <property type="match status" value="1"/>
</dbReference>